<organism evidence="2 3">
    <name type="scientific">Pleurodeles waltl</name>
    <name type="common">Iberian ribbed newt</name>
    <dbReference type="NCBI Taxonomy" id="8319"/>
    <lineage>
        <taxon>Eukaryota</taxon>
        <taxon>Metazoa</taxon>
        <taxon>Chordata</taxon>
        <taxon>Craniata</taxon>
        <taxon>Vertebrata</taxon>
        <taxon>Euteleostomi</taxon>
        <taxon>Amphibia</taxon>
        <taxon>Batrachia</taxon>
        <taxon>Caudata</taxon>
        <taxon>Salamandroidea</taxon>
        <taxon>Salamandridae</taxon>
        <taxon>Pleurodelinae</taxon>
        <taxon>Pleurodeles</taxon>
    </lineage>
</organism>
<feature type="region of interest" description="Disordered" evidence="1">
    <location>
        <begin position="1"/>
        <end position="43"/>
    </location>
</feature>
<evidence type="ECO:0000313" key="2">
    <source>
        <dbReference type="EMBL" id="KAJ1156335.1"/>
    </source>
</evidence>
<evidence type="ECO:0000256" key="1">
    <source>
        <dbReference type="SAM" id="MobiDB-lite"/>
    </source>
</evidence>
<keyword evidence="3" id="KW-1185">Reference proteome</keyword>
<dbReference type="AlphaFoldDB" id="A0AAV7RZF2"/>
<gene>
    <name evidence="2" type="ORF">NDU88_009059</name>
</gene>
<sequence length="227" mass="25914">MDGDHDLECGELQLPAGAVSPPCRGSHQPRSRRRSAGNLVPSGIREHERSKLELLVLPRDLPARKTRKSQEKCWSSGEPCDARIQRCRENPQRDIGPTWRLMVMSRHWEHVTDHRSERLHLTQVVVILPPVAFSDPVHHRYKVHLSATLARDVDPWSAASVALLARLLGLRDRELILQKMSSNFLETSKVLALFDFIIFYASCCFSTDDDLGYYARYFGCSAEFIIH</sequence>
<evidence type="ECO:0000313" key="3">
    <source>
        <dbReference type="Proteomes" id="UP001066276"/>
    </source>
</evidence>
<dbReference type="Proteomes" id="UP001066276">
    <property type="component" value="Chromosome 5"/>
</dbReference>
<name>A0AAV7RZF2_PLEWA</name>
<dbReference type="EMBL" id="JANPWB010000009">
    <property type="protein sequence ID" value="KAJ1156335.1"/>
    <property type="molecule type" value="Genomic_DNA"/>
</dbReference>
<proteinExistence type="predicted"/>
<comment type="caution">
    <text evidence="2">The sequence shown here is derived from an EMBL/GenBank/DDBJ whole genome shotgun (WGS) entry which is preliminary data.</text>
</comment>
<accession>A0AAV7RZF2</accession>
<protein>
    <submittedName>
        <fullName evidence="2">Uncharacterized protein</fullName>
    </submittedName>
</protein>
<reference evidence="2" key="1">
    <citation type="journal article" date="2022" name="bioRxiv">
        <title>Sequencing and chromosome-scale assembly of the giantPleurodeles waltlgenome.</title>
        <authorList>
            <person name="Brown T."/>
            <person name="Elewa A."/>
            <person name="Iarovenko S."/>
            <person name="Subramanian E."/>
            <person name="Araus A.J."/>
            <person name="Petzold A."/>
            <person name="Susuki M."/>
            <person name="Suzuki K.-i.T."/>
            <person name="Hayashi T."/>
            <person name="Toyoda A."/>
            <person name="Oliveira C."/>
            <person name="Osipova E."/>
            <person name="Leigh N.D."/>
            <person name="Simon A."/>
            <person name="Yun M.H."/>
        </authorList>
    </citation>
    <scope>NUCLEOTIDE SEQUENCE</scope>
    <source>
        <strain evidence="2">20211129_DDA</strain>
        <tissue evidence="2">Liver</tissue>
    </source>
</reference>